<feature type="compositionally biased region" description="Basic and acidic residues" evidence="1">
    <location>
        <begin position="393"/>
        <end position="411"/>
    </location>
</feature>
<dbReference type="GeneID" id="27700129"/>
<sequence>MSYVPGRFYGTRPWAAYDVLRDSVMPEILTGSAYMSLALYVAASIVNTLKPQPEFSEEWMLARQSTNYRLLRQLLRNQQGHPWDWAITCVVVAGYADAMAGQAERGRKHTKAGLDMLQDFRNLQRMRLSSGSIAFKAFLQTGVPMMFTTSASLETAMCNACQNVRRIQSWTRFRRNSPCFSSHCQYHSLEVVASHDSAQAAASFDGQCRYWATRELALGSTTAMGRLLAPKLVKMPVSDERLLMASIYALNGVLCNLQDDDSTAERFLGDIGEMISNSLEEGVDLSVPPRFAMQNCIHIIIACAERHGLWSYHGPTQPLPAMRTWEALEFVEIMMLIRPEKQHEIMDAMRRWLCWESESHETTETLLFADERELEEFKREITANWEVQQQQKNQEKEKHESAEARGTDPKP</sequence>
<dbReference type="Proteomes" id="UP000053789">
    <property type="component" value="Unassembled WGS sequence"/>
</dbReference>
<reference evidence="2" key="1">
    <citation type="submission" date="2015-01" db="EMBL/GenBank/DDBJ databases">
        <title>The Genome Sequence of Cladophialophora bantiana CBS 173.52.</title>
        <authorList>
            <consortium name="The Broad Institute Genomics Platform"/>
            <person name="Cuomo C."/>
            <person name="de Hoog S."/>
            <person name="Gorbushina A."/>
            <person name="Stielow B."/>
            <person name="Teixiera M."/>
            <person name="Abouelleil A."/>
            <person name="Chapman S.B."/>
            <person name="Priest M."/>
            <person name="Young S.K."/>
            <person name="Wortman J."/>
            <person name="Nusbaum C."/>
            <person name="Birren B."/>
        </authorList>
    </citation>
    <scope>NUCLEOTIDE SEQUENCE [LARGE SCALE GENOMIC DNA]</scope>
    <source>
        <strain evidence="2">CBS 173.52</strain>
    </source>
</reference>
<evidence type="ECO:0000313" key="3">
    <source>
        <dbReference type="Proteomes" id="UP000053789"/>
    </source>
</evidence>
<gene>
    <name evidence="2" type="ORF">Z519_07201</name>
</gene>
<dbReference type="VEuPathDB" id="FungiDB:Z519_07201"/>
<organism evidence="2 3">
    <name type="scientific">Cladophialophora bantiana (strain ATCC 10958 / CBS 173.52 / CDC B-1940 / NIH 8579)</name>
    <name type="common">Xylohypha bantiana</name>
    <dbReference type="NCBI Taxonomy" id="1442370"/>
    <lineage>
        <taxon>Eukaryota</taxon>
        <taxon>Fungi</taxon>
        <taxon>Dikarya</taxon>
        <taxon>Ascomycota</taxon>
        <taxon>Pezizomycotina</taxon>
        <taxon>Eurotiomycetes</taxon>
        <taxon>Chaetothyriomycetidae</taxon>
        <taxon>Chaetothyriales</taxon>
        <taxon>Herpotrichiellaceae</taxon>
        <taxon>Cladophialophora</taxon>
    </lineage>
</organism>
<dbReference type="AlphaFoldDB" id="A0A0D2G0F0"/>
<keyword evidence="3" id="KW-1185">Reference proteome</keyword>
<dbReference type="OrthoDB" id="4141284at2759"/>
<accession>A0A0D2G0F0</accession>
<evidence type="ECO:0008006" key="4">
    <source>
        <dbReference type="Google" id="ProtNLM"/>
    </source>
</evidence>
<name>A0A0D2G0F0_CLAB1</name>
<dbReference type="EMBL" id="KN846989">
    <property type="protein sequence ID" value="KIW92217.1"/>
    <property type="molecule type" value="Genomic_DNA"/>
</dbReference>
<protein>
    <recommendedName>
        <fullName evidence="4">Transcription factor domain-containing protein</fullName>
    </recommendedName>
</protein>
<feature type="region of interest" description="Disordered" evidence="1">
    <location>
        <begin position="385"/>
        <end position="411"/>
    </location>
</feature>
<evidence type="ECO:0000256" key="1">
    <source>
        <dbReference type="SAM" id="MobiDB-lite"/>
    </source>
</evidence>
<evidence type="ECO:0000313" key="2">
    <source>
        <dbReference type="EMBL" id="KIW92217.1"/>
    </source>
</evidence>
<proteinExistence type="predicted"/>
<dbReference type="HOGENOM" id="CLU_038948_0_0_1"/>
<dbReference type="RefSeq" id="XP_016618886.1">
    <property type="nucleotide sequence ID" value="XM_016764936.1"/>
</dbReference>